<dbReference type="InterPro" id="IPR050388">
    <property type="entry name" value="ABC_Ni/Peptide_Import"/>
</dbReference>
<dbReference type="eggNOG" id="COG0444">
    <property type="taxonomic scope" value="Bacteria"/>
</dbReference>
<keyword evidence="3" id="KW-0813">Transport</keyword>
<keyword evidence="12" id="KW-1185">Reference proteome</keyword>
<sequence length="287" mass="29737">MSDPLVQVEDLTVRIPTFLAGRPAWVHASTEVSTTLSPGRVRALVGESGCGKSILGSTLMGMLPPGTTTSGSVRIAGEELLDASESRWRQIRGRMCGLVVQSAVTSLTPTRTTGSQLLETVEALAGSSGPVDLCARVGLPVEALACYPHELSGGMAQRAAVAFALAGDPQVVIADEPTASLDPELTDHVLGLLRSCADAGAAVLVITHDLRSLERTGVADDLSVMYAGRIVEQGPAGRVLSAPEGEYTRALLGALPEHGMVPIPGSPPSLTDLDPSVTFADRLRSIA</sequence>
<keyword evidence="6" id="KW-0547">Nucleotide-binding</keyword>
<evidence type="ECO:0000256" key="2">
    <source>
        <dbReference type="ARBA" id="ARBA00005417"/>
    </source>
</evidence>
<keyword evidence="4" id="KW-1003">Cell membrane</keyword>
<comment type="caution">
    <text evidence="11">The sequence shown here is derived from an EMBL/GenBank/DDBJ whole genome shotgun (WGS) entry which is preliminary data.</text>
</comment>
<dbReference type="PANTHER" id="PTHR43297:SF14">
    <property type="entry name" value="ATPASE AAA-TYPE CORE DOMAIN-CONTAINING PROTEIN"/>
    <property type="match status" value="1"/>
</dbReference>
<accession>K6UN77</accession>
<dbReference type="CDD" id="cd03257">
    <property type="entry name" value="ABC_NikE_OppD_transporters"/>
    <property type="match status" value="1"/>
</dbReference>
<dbReference type="InterPro" id="IPR027417">
    <property type="entry name" value="P-loop_NTPase"/>
</dbReference>
<dbReference type="InterPro" id="IPR003593">
    <property type="entry name" value="AAA+_ATPase"/>
</dbReference>
<dbReference type="GO" id="GO:0005886">
    <property type="term" value="C:plasma membrane"/>
    <property type="evidence" value="ECO:0007669"/>
    <property type="project" value="UniProtKB-SubCell"/>
</dbReference>
<dbReference type="InterPro" id="IPR003439">
    <property type="entry name" value="ABC_transporter-like_ATP-bd"/>
</dbReference>
<organism evidence="11 12">
    <name type="scientific">Austwickia chelonae NBRC 105200</name>
    <dbReference type="NCBI Taxonomy" id="1184607"/>
    <lineage>
        <taxon>Bacteria</taxon>
        <taxon>Bacillati</taxon>
        <taxon>Actinomycetota</taxon>
        <taxon>Actinomycetes</taxon>
        <taxon>Micrococcales</taxon>
        <taxon>Dermatophilaceae</taxon>
        <taxon>Austwickia</taxon>
    </lineage>
</organism>
<dbReference type="GO" id="GO:0016887">
    <property type="term" value="F:ATP hydrolysis activity"/>
    <property type="evidence" value="ECO:0007669"/>
    <property type="project" value="InterPro"/>
</dbReference>
<dbReference type="SUPFAM" id="SSF52540">
    <property type="entry name" value="P-loop containing nucleoside triphosphate hydrolases"/>
    <property type="match status" value="1"/>
</dbReference>
<dbReference type="Proteomes" id="UP000008495">
    <property type="component" value="Unassembled WGS sequence"/>
</dbReference>
<dbReference type="PROSITE" id="PS50893">
    <property type="entry name" value="ABC_TRANSPORTER_2"/>
    <property type="match status" value="1"/>
</dbReference>
<dbReference type="Pfam" id="PF00005">
    <property type="entry name" value="ABC_tran"/>
    <property type="match status" value="1"/>
</dbReference>
<dbReference type="PANTHER" id="PTHR43297">
    <property type="entry name" value="OLIGOPEPTIDE TRANSPORT ATP-BINDING PROTEIN APPD"/>
    <property type="match status" value="1"/>
</dbReference>
<evidence type="ECO:0000256" key="7">
    <source>
        <dbReference type="ARBA" id="ARBA00022840"/>
    </source>
</evidence>
<keyword evidence="8" id="KW-1278">Translocase</keyword>
<evidence type="ECO:0000313" key="11">
    <source>
        <dbReference type="EMBL" id="GAB78751.1"/>
    </source>
</evidence>
<evidence type="ECO:0000256" key="9">
    <source>
        <dbReference type="ARBA" id="ARBA00023136"/>
    </source>
</evidence>
<keyword evidence="5" id="KW-0997">Cell inner membrane</keyword>
<reference evidence="11 12" key="1">
    <citation type="submission" date="2012-08" db="EMBL/GenBank/DDBJ databases">
        <title>Whole genome shotgun sequence of Austwickia chelonae NBRC 105200.</title>
        <authorList>
            <person name="Yoshida I."/>
            <person name="Hosoyama A."/>
            <person name="Tsuchikane K."/>
            <person name="Katsumata H."/>
            <person name="Ando Y."/>
            <person name="Ohji S."/>
            <person name="Hamada M."/>
            <person name="Tamura T."/>
            <person name="Yamazoe A."/>
            <person name="Yamazaki S."/>
            <person name="Fujita N."/>
        </authorList>
    </citation>
    <scope>NUCLEOTIDE SEQUENCE [LARGE SCALE GENOMIC DNA]</scope>
    <source>
        <strain evidence="11 12">NBRC 105200</strain>
    </source>
</reference>
<protein>
    <submittedName>
        <fullName evidence="11">Putative ABC transporter ATP-binding protein</fullName>
    </submittedName>
</protein>
<evidence type="ECO:0000256" key="5">
    <source>
        <dbReference type="ARBA" id="ARBA00022519"/>
    </source>
</evidence>
<dbReference type="SMART" id="SM00382">
    <property type="entry name" value="AAA"/>
    <property type="match status" value="1"/>
</dbReference>
<evidence type="ECO:0000256" key="3">
    <source>
        <dbReference type="ARBA" id="ARBA00022448"/>
    </source>
</evidence>
<dbReference type="AlphaFoldDB" id="K6UN77"/>
<keyword evidence="9" id="KW-0472">Membrane</keyword>
<comment type="subcellular location">
    <subcellularLocation>
        <location evidence="1">Cell membrane</location>
        <topology evidence="1">Peripheral membrane protein</topology>
    </subcellularLocation>
</comment>
<dbReference type="Gene3D" id="3.40.50.300">
    <property type="entry name" value="P-loop containing nucleotide triphosphate hydrolases"/>
    <property type="match status" value="1"/>
</dbReference>
<evidence type="ECO:0000256" key="8">
    <source>
        <dbReference type="ARBA" id="ARBA00022967"/>
    </source>
</evidence>
<proteinExistence type="inferred from homology"/>
<dbReference type="EMBL" id="BAGZ01000016">
    <property type="protein sequence ID" value="GAB78751.1"/>
    <property type="molecule type" value="Genomic_DNA"/>
</dbReference>
<dbReference type="STRING" id="100225.SAMN05421595_2404"/>
<dbReference type="RefSeq" id="WP_006503508.1">
    <property type="nucleotide sequence ID" value="NZ_BAGZ01000016.1"/>
</dbReference>
<dbReference type="GO" id="GO:0005524">
    <property type="term" value="F:ATP binding"/>
    <property type="evidence" value="ECO:0007669"/>
    <property type="project" value="UniProtKB-KW"/>
</dbReference>
<gene>
    <name evidence="11" type="ORF">AUCHE_16_01740</name>
</gene>
<feature type="domain" description="ABC transporter" evidence="10">
    <location>
        <begin position="6"/>
        <end position="252"/>
    </location>
</feature>
<evidence type="ECO:0000256" key="6">
    <source>
        <dbReference type="ARBA" id="ARBA00022741"/>
    </source>
</evidence>
<evidence type="ECO:0000256" key="4">
    <source>
        <dbReference type="ARBA" id="ARBA00022475"/>
    </source>
</evidence>
<evidence type="ECO:0000256" key="1">
    <source>
        <dbReference type="ARBA" id="ARBA00004202"/>
    </source>
</evidence>
<keyword evidence="7 11" id="KW-0067">ATP-binding</keyword>
<comment type="similarity">
    <text evidence="2">Belongs to the ABC transporter superfamily.</text>
</comment>
<evidence type="ECO:0000313" key="12">
    <source>
        <dbReference type="Proteomes" id="UP000008495"/>
    </source>
</evidence>
<evidence type="ECO:0000259" key="10">
    <source>
        <dbReference type="PROSITE" id="PS50893"/>
    </source>
</evidence>
<name>K6UN77_9MICO</name>